<sequence length="270" mass="30068">MTTTLQFPITMKLILSSLASLVVITLFFITNTEFSPSSFQPALDKTIRISNSSIGTKVHSLESASCGKIPPSLADALIYYAASNTTPQQTLSEISVTKKLDVGVPEPPGTIFLDEDESWIRKIAEKFPSLDSYHVRVRYDTKVRDAAALLSAAIDSEECRPGVSMDLRASKCELALKGLPEVVYETEWDIIVVDAPRRFHEEAPGRMSAIYTAGMIARSRKKGETRAVFVHDVDRTVEDEFSMAFLCRDYMTEQQGRLRHFTVPSQPPEV</sequence>
<reference evidence="7" key="2">
    <citation type="submission" date="2015-03" db="UniProtKB">
        <authorList>
            <consortium name="EnsemblPlants"/>
        </authorList>
    </citation>
    <scope>IDENTIFICATION</scope>
</reference>
<keyword evidence="2 6" id="KW-0812">Transmembrane</keyword>
<dbReference type="GO" id="GO:0000139">
    <property type="term" value="C:Golgi membrane"/>
    <property type="evidence" value="ECO:0007669"/>
    <property type="project" value="UniProtKB-SubCell"/>
</dbReference>
<evidence type="ECO:0000256" key="2">
    <source>
        <dbReference type="ARBA" id="ARBA00022692"/>
    </source>
</evidence>
<evidence type="ECO:0000256" key="6">
    <source>
        <dbReference type="SAM" id="Phobius"/>
    </source>
</evidence>
<dbReference type="GO" id="GO:0045492">
    <property type="term" value="P:xylan biosynthetic process"/>
    <property type="evidence" value="ECO:0007669"/>
    <property type="project" value="InterPro"/>
</dbReference>
<dbReference type="PANTHER" id="PTHR31444">
    <property type="entry name" value="OS11G0490100 PROTEIN"/>
    <property type="match status" value="1"/>
</dbReference>
<dbReference type="AlphaFoldDB" id="A0A0D3APV7"/>
<dbReference type="EnsemblPlants" id="Bo2g072990.1">
    <property type="protein sequence ID" value="Bo2g072990.1"/>
    <property type="gene ID" value="Bo2g072990"/>
</dbReference>
<evidence type="ECO:0000256" key="3">
    <source>
        <dbReference type="ARBA" id="ARBA00022989"/>
    </source>
</evidence>
<keyword evidence="3 6" id="KW-1133">Transmembrane helix</keyword>
<feature type="transmembrane region" description="Helical" evidence="6">
    <location>
        <begin position="12"/>
        <end position="30"/>
    </location>
</feature>
<evidence type="ECO:0000256" key="5">
    <source>
        <dbReference type="ARBA" id="ARBA00023136"/>
    </source>
</evidence>
<keyword evidence="8" id="KW-1185">Reference proteome</keyword>
<dbReference type="STRING" id="109376.A0A0D3APV7"/>
<reference evidence="7 8" key="1">
    <citation type="journal article" date="2014" name="Genome Biol.">
        <title>Transcriptome and methylome profiling reveals relics of genome dominance in the mesopolyploid Brassica oleracea.</title>
        <authorList>
            <person name="Parkin I.A."/>
            <person name="Koh C."/>
            <person name="Tang H."/>
            <person name="Robinson S.J."/>
            <person name="Kagale S."/>
            <person name="Clarke W.E."/>
            <person name="Town C.D."/>
            <person name="Nixon J."/>
            <person name="Krishnakumar V."/>
            <person name="Bidwell S.L."/>
            <person name="Denoeud F."/>
            <person name="Belcram H."/>
            <person name="Links M.G."/>
            <person name="Just J."/>
            <person name="Clarke C."/>
            <person name="Bender T."/>
            <person name="Huebert T."/>
            <person name="Mason A.S."/>
            <person name="Pires J.C."/>
            <person name="Barker G."/>
            <person name="Moore J."/>
            <person name="Walley P.G."/>
            <person name="Manoli S."/>
            <person name="Batley J."/>
            <person name="Edwards D."/>
            <person name="Nelson M.N."/>
            <person name="Wang X."/>
            <person name="Paterson A.H."/>
            <person name="King G."/>
            <person name="Bancroft I."/>
            <person name="Chalhoub B."/>
            <person name="Sharpe A.G."/>
        </authorList>
    </citation>
    <scope>NUCLEOTIDE SEQUENCE</scope>
    <source>
        <strain evidence="7 8">cv. TO1000</strain>
    </source>
</reference>
<evidence type="ECO:0000313" key="7">
    <source>
        <dbReference type="EnsemblPlants" id="Bo2g072990.1"/>
    </source>
</evidence>
<keyword evidence="4" id="KW-0333">Golgi apparatus</keyword>
<evidence type="ECO:0000256" key="1">
    <source>
        <dbReference type="ARBA" id="ARBA00004194"/>
    </source>
</evidence>
<proteinExistence type="predicted"/>
<evidence type="ECO:0000313" key="8">
    <source>
        <dbReference type="Proteomes" id="UP000032141"/>
    </source>
</evidence>
<protein>
    <submittedName>
        <fullName evidence="7">Uncharacterized protein</fullName>
    </submittedName>
</protein>
<dbReference type="Pfam" id="PF21729">
    <property type="entry name" value="IRX15_IRX15L_GXM"/>
    <property type="match status" value="1"/>
</dbReference>
<dbReference type="Proteomes" id="UP000032141">
    <property type="component" value="Chromosome C2"/>
</dbReference>
<accession>A0A0D3APV7</accession>
<dbReference type="OMA" id="YETEWDI"/>
<evidence type="ECO:0000256" key="4">
    <source>
        <dbReference type="ARBA" id="ARBA00023034"/>
    </source>
</evidence>
<dbReference type="Gramene" id="Bo2g072990.1">
    <property type="protein sequence ID" value="Bo2g072990.1"/>
    <property type="gene ID" value="Bo2g072990"/>
</dbReference>
<comment type="subcellular location">
    <subcellularLocation>
        <location evidence="1">Golgi apparatus membrane</location>
        <topology evidence="1">Single-pass membrane protein</topology>
    </subcellularLocation>
</comment>
<dbReference type="eggNOG" id="ENOG502QST5">
    <property type="taxonomic scope" value="Eukaryota"/>
</dbReference>
<dbReference type="HOGENOM" id="CLU_053427_1_0_1"/>
<organism evidence="7 8">
    <name type="scientific">Brassica oleracea var. oleracea</name>
    <dbReference type="NCBI Taxonomy" id="109376"/>
    <lineage>
        <taxon>Eukaryota</taxon>
        <taxon>Viridiplantae</taxon>
        <taxon>Streptophyta</taxon>
        <taxon>Embryophyta</taxon>
        <taxon>Tracheophyta</taxon>
        <taxon>Spermatophyta</taxon>
        <taxon>Magnoliopsida</taxon>
        <taxon>eudicotyledons</taxon>
        <taxon>Gunneridae</taxon>
        <taxon>Pentapetalae</taxon>
        <taxon>rosids</taxon>
        <taxon>malvids</taxon>
        <taxon>Brassicales</taxon>
        <taxon>Brassicaceae</taxon>
        <taxon>Brassiceae</taxon>
        <taxon>Brassica</taxon>
    </lineage>
</organism>
<dbReference type="NCBIfam" id="TIGR01627">
    <property type="entry name" value="A_thal_3515"/>
    <property type="match status" value="1"/>
</dbReference>
<name>A0A0D3APV7_BRAOL</name>
<dbReference type="InterPro" id="IPR006514">
    <property type="entry name" value="IRX15/GXM/AGM"/>
</dbReference>
<keyword evidence="5 6" id="KW-0472">Membrane</keyword>